<dbReference type="InterPro" id="IPR000056">
    <property type="entry name" value="Ribul_P_3_epim-like"/>
</dbReference>
<keyword evidence="10 11" id="KW-0119">Carbohydrate metabolism</keyword>
<dbReference type="CDD" id="cd00429">
    <property type="entry name" value="RPE"/>
    <property type="match status" value="1"/>
</dbReference>
<dbReference type="InterPro" id="IPR026019">
    <property type="entry name" value="Ribul_P_3_epim"/>
</dbReference>
<evidence type="ECO:0000313" key="16">
    <source>
        <dbReference type="Proteomes" id="UP000054997"/>
    </source>
</evidence>
<feature type="binding site" evidence="10 14">
    <location>
        <position position="8"/>
    </location>
    <ligand>
        <name>substrate</name>
    </ligand>
</feature>
<dbReference type="Proteomes" id="UP000054997">
    <property type="component" value="Unassembled WGS sequence"/>
</dbReference>
<protein>
    <recommendedName>
        <fullName evidence="7 10">Ribulose-phosphate 3-epimerase</fullName>
        <ecNumber evidence="7 10">5.1.3.1</ecNumber>
    </recommendedName>
</protein>
<evidence type="ECO:0000256" key="5">
    <source>
        <dbReference type="ARBA" id="ARBA00001954"/>
    </source>
</evidence>
<dbReference type="EC" id="5.1.3.1" evidence="7 10"/>
<dbReference type="GO" id="GO:0046872">
    <property type="term" value="F:metal ion binding"/>
    <property type="evidence" value="ECO:0007669"/>
    <property type="project" value="UniProtKB-UniRule"/>
</dbReference>
<accession>A0A0W0VKV2</accession>
<feature type="binding site" evidence="14">
    <location>
        <position position="174"/>
    </location>
    <ligand>
        <name>substrate</name>
    </ligand>
</feature>
<comment type="cofactor">
    <cofactor evidence="2">
        <name>Mn(2+)</name>
        <dbReference type="ChEBI" id="CHEBI:29035"/>
    </cofactor>
</comment>
<feature type="binding site" evidence="10 13">
    <location>
        <position position="67"/>
    </location>
    <ligand>
        <name>a divalent metal cation</name>
        <dbReference type="ChEBI" id="CHEBI:60240"/>
    </ligand>
</feature>
<comment type="cofactor">
    <cofactor evidence="3">
        <name>Co(2+)</name>
        <dbReference type="ChEBI" id="CHEBI:48828"/>
    </cofactor>
</comment>
<feature type="binding site" evidence="10 13">
    <location>
        <position position="33"/>
    </location>
    <ligand>
        <name>a divalent metal cation</name>
        <dbReference type="ChEBI" id="CHEBI:60240"/>
    </ligand>
</feature>
<comment type="pathway">
    <text evidence="10">Carbohydrate degradation.</text>
</comment>
<evidence type="ECO:0000256" key="14">
    <source>
        <dbReference type="PIRSR" id="PIRSR001461-3"/>
    </source>
</evidence>
<comment type="caution">
    <text evidence="15">The sequence shown here is derived from an EMBL/GenBank/DDBJ whole genome shotgun (WGS) entry which is preliminary data.</text>
</comment>
<dbReference type="AlphaFoldDB" id="A0A0W0VKV2"/>
<keyword evidence="13" id="KW-0862">Zinc</keyword>
<evidence type="ECO:0000256" key="7">
    <source>
        <dbReference type="ARBA" id="ARBA00013188"/>
    </source>
</evidence>
<evidence type="ECO:0000256" key="2">
    <source>
        <dbReference type="ARBA" id="ARBA00001936"/>
    </source>
</evidence>
<comment type="cofactor">
    <cofactor evidence="10 13">
        <name>a divalent metal cation</name>
        <dbReference type="ChEBI" id="CHEBI:60240"/>
    </cofactor>
    <text evidence="10 13">Binds 1 divalent metal cation per subunit.</text>
</comment>
<dbReference type="PATRIC" id="fig|45068.5.peg.1763"/>
<name>A0A0W0VKV2_9GAMM</name>
<keyword evidence="9 10" id="KW-0413">Isomerase</keyword>
<dbReference type="PIRSF" id="PIRSF001461">
    <property type="entry name" value="RPE"/>
    <property type="match status" value="1"/>
</dbReference>
<feature type="binding site" evidence="10 14">
    <location>
        <position position="67"/>
    </location>
    <ligand>
        <name>substrate</name>
    </ligand>
</feature>
<evidence type="ECO:0000256" key="9">
    <source>
        <dbReference type="ARBA" id="ARBA00023235"/>
    </source>
</evidence>
<dbReference type="InterPro" id="IPR013785">
    <property type="entry name" value="Aldolase_TIM"/>
</dbReference>
<dbReference type="RefSeq" id="WP_058529616.1">
    <property type="nucleotide sequence ID" value="NZ_CAAAHZ010000004.1"/>
</dbReference>
<sequence length="220" mass="24096">MTYQILPSLLSADLLKLGQEIEAVIQADADMLHFDVMDNHYVPNLTFGPALCAHIRKQFTKIPIDVHLMTTPVDNLIQQFAKAGATRISIHPDATIHLDRSLQSIRENGCQAGLVLNPATSTEALAWSVHRLDFVLVMTVNPGFGGQSLIPELIPKIKVIKKNYPDLAICVDGGIDIGNIAQLAEAGATEFVAGSAIFNSIDYKSTIKEMRRRLNVLRPS</sequence>
<reference evidence="15 16" key="1">
    <citation type="submission" date="2015-11" db="EMBL/GenBank/DDBJ databases">
        <title>Genomic analysis of 38 Legionella species identifies large and diverse effector repertoires.</title>
        <authorList>
            <person name="Burstein D."/>
            <person name="Amaro F."/>
            <person name="Zusman T."/>
            <person name="Lifshitz Z."/>
            <person name="Cohen O."/>
            <person name="Gilbert J.A."/>
            <person name="Pupko T."/>
            <person name="Shuman H.A."/>
            <person name="Segal G."/>
        </authorList>
    </citation>
    <scope>NUCLEOTIDE SEQUENCE [LARGE SCALE GENOMIC DNA]</scope>
    <source>
        <strain evidence="15 16">ATCC 49505</strain>
    </source>
</reference>
<dbReference type="Gene3D" id="3.20.20.70">
    <property type="entry name" value="Aldolase class I"/>
    <property type="match status" value="1"/>
</dbReference>
<gene>
    <name evidence="10" type="primary">rpe</name>
    <name evidence="15" type="ORF">Llon_1627</name>
</gene>
<keyword evidence="8 10" id="KW-0479">Metal-binding</keyword>
<dbReference type="Pfam" id="PF00834">
    <property type="entry name" value="Ribul_P_3_epim"/>
    <property type="match status" value="1"/>
</dbReference>
<feature type="binding site" evidence="10 14">
    <location>
        <begin position="143"/>
        <end position="146"/>
    </location>
    <ligand>
        <name>substrate</name>
    </ligand>
</feature>
<evidence type="ECO:0000256" key="8">
    <source>
        <dbReference type="ARBA" id="ARBA00022723"/>
    </source>
</evidence>
<dbReference type="PANTHER" id="PTHR11749">
    <property type="entry name" value="RIBULOSE-5-PHOSPHATE-3-EPIMERASE"/>
    <property type="match status" value="1"/>
</dbReference>
<dbReference type="NCBIfam" id="NF004076">
    <property type="entry name" value="PRK05581.1-4"/>
    <property type="match status" value="1"/>
</dbReference>
<feature type="binding site" evidence="10 14">
    <location>
        <begin position="194"/>
        <end position="195"/>
    </location>
    <ligand>
        <name>substrate</name>
    </ligand>
</feature>
<evidence type="ECO:0000256" key="13">
    <source>
        <dbReference type="PIRSR" id="PIRSR001461-2"/>
    </source>
</evidence>
<dbReference type="EMBL" id="LNYK01000019">
    <property type="protein sequence ID" value="KTD20741.1"/>
    <property type="molecule type" value="Genomic_DNA"/>
</dbReference>
<evidence type="ECO:0000256" key="10">
    <source>
        <dbReference type="HAMAP-Rule" id="MF_02227"/>
    </source>
</evidence>
<comment type="cofactor">
    <cofactor evidence="4">
        <name>Zn(2+)</name>
        <dbReference type="ChEBI" id="CHEBI:29105"/>
    </cofactor>
</comment>
<dbReference type="GO" id="GO:0004750">
    <property type="term" value="F:D-ribulose-phosphate 3-epimerase activity"/>
    <property type="evidence" value="ECO:0007669"/>
    <property type="project" value="UniProtKB-UniRule"/>
</dbReference>
<comment type="similarity">
    <text evidence="6 10 11">Belongs to the ribulose-phosphate 3-epimerase family.</text>
</comment>
<evidence type="ECO:0000256" key="12">
    <source>
        <dbReference type="PIRSR" id="PIRSR001461-1"/>
    </source>
</evidence>
<dbReference type="OrthoDB" id="1645589at2"/>
<feature type="active site" description="Proton acceptor" evidence="10 12">
    <location>
        <position position="35"/>
    </location>
</feature>
<dbReference type="SUPFAM" id="SSF51366">
    <property type="entry name" value="Ribulose-phoshate binding barrel"/>
    <property type="match status" value="1"/>
</dbReference>
<dbReference type="GO" id="GO:0019323">
    <property type="term" value="P:pentose catabolic process"/>
    <property type="evidence" value="ECO:0007669"/>
    <property type="project" value="UniProtKB-UniRule"/>
</dbReference>
<proteinExistence type="inferred from homology"/>
<evidence type="ECO:0000256" key="3">
    <source>
        <dbReference type="ARBA" id="ARBA00001941"/>
    </source>
</evidence>
<dbReference type="NCBIfam" id="TIGR01163">
    <property type="entry name" value="rpe"/>
    <property type="match status" value="1"/>
</dbReference>
<keyword evidence="13" id="KW-0170">Cobalt</keyword>
<dbReference type="PROSITE" id="PS01085">
    <property type="entry name" value="RIBUL_P_3_EPIMER_1"/>
    <property type="match status" value="1"/>
</dbReference>
<evidence type="ECO:0000256" key="11">
    <source>
        <dbReference type="PIRNR" id="PIRNR001461"/>
    </source>
</evidence>
<evidence type="ECO:0000313" key="15">
    <source>
        <dbReference type="EMBL" id="KTD20741.1"/>
    </source>
</evidence>
<dbReference type="FunFam" id="3.20.20.70:FF:000004">
    <property type="entry name" value="Ribulose-phosphate 3-epimerase"/>
    <property type="match status" value="1"/>
</dbReference>
<dbReference type="HAMAP" id="MF_02227">
    <property type="entry name" value="RPE"/>
    <property type="match status" value="1"/>
</dbReference>
<organism evidence="15 16">
    <name type="scientific">Legionella londiniensis</name>
    <dbReference type="NCBI Taxonomy" id="45068"/>
    <lineage>
        <taxon>Bacteria</taxon>
        <taxon>Pseudomonadati</taxon>
        <taxon>Pseudomonadota</taxon>
        <taxon>Gammaproteobacteria</taxon>
        <taxon>Legionellales</taxon>
        <taxon>Legionellaceae</taxon>
        <taxon>Legionella</taxon>
    </lineage>
</organism>
<dbReference type="GO" id="GO:0005737">
    <property type="term" value="C:cytoplasm"/>
    <property type="evidence" value="ECO:0007669"/>
    <property type="project" value="UniProtKB-ARBA"/>
</dbReference>
<feature type="binding site" evidence="10">
    <location>
        <begin position="172"/>
        <end position="174"/>
    </location>
    <ligand>
        <name>substrate</name>
    </ligand>
</feature>
<feature type="binding site" evidence="10 13">
    <location>
        <position position="172"/>
    </location>
    <ligand>
        <name>a divalent metal cation</name>
        <dbReference type="ChEBI" id="CHEBI:60240"/>
    </ligand>
</feature>
<dbReference type="STRING" id="45068.Llon_1627"/>
<evidence type="ECO:0000256" key="4">
    <source>
        <dbReference type="ARBA" id="ARBA00001947"/>
    </source>
</evidence>
<evidence type="ECO:0000256" key="6">
    <source>
        <dbReference type="ARBA" id="ARBA00009541"/>
    </source>
</evidence>
<evidence type="ECO:0000256" key="1">
    <source>
        <dbReference type="ARBA" id="ARBA00001782"/>
    </source>
</evidence>
<feature type="binding site" evidence="10 13">
    <location>
        <position position="35"/>
    </location>
    <ligand>
        <name>a divalent metal cation</name>
        <dbReference type="ChEBI" id="CHEBI:60240"/>
    </ligand>
</feature>
<keyword evidence="16" id="KW-1185">Reference proteome</keyword>
<feature type="active site" description="Proton donor" evidence="10 12">
    <location>
        <position position="172"/>
    </location>
</feature>
<comment type="catalytic activity">
    <reaction evidence="1 10 11">
        <text>D-ribulose 5-phosphate = D-xylulose 5-phosphate</text>
        <dbReference type="Rhea" id="RHEA:13677"/>
        <dbReference type="ChEBI" id="CHEBI:57737"/>
        <dbReference type="ChEBI" id="CHEBI:58121"/>
        <dbReference type="EC" id="5.1.3.1"/>
    </reaction>
</comment>
<dbReference type="InterPro" id="IPR011060">
    <property type="entry name" value="RibuloseP-bd_barrel"/>
</dbReference>
<keyword evidence="13" id="KW-0464">Manganese</keyword>
<comment type="function">
    <text evidence="10">Catalyzes the reversible epimerization of D-ribulose 5-phosphate to D-xylulose 5-phosphate.</text>
</comment>
<comment type="cofactor">
    <cofactor evidence="5">
        <name>Fe(2+)</name>
        <dbReference type="ChEBI" id="CHEBI:29033"/>
    </cofactor>
</comment>
<dbReference type="GO" id="GO:0006098">
    <property type="term" value="P:pentose-phosphate shunt"/>
    <property type="evidence" value="ECO:0007669"/>
    <property type="project" value="UniProtKB-UniRule"/>
</dbReference>